<evidence type="ECO:0000313" key="3">
    <source>
        <dbReference type="Proteomes" id="UP001369815"/>
    </source>
</evidence>
<organism evidence="2 3">
    <name type="scientific">Daldinia eschscholtzii</name>
    <dbReference type="NCBI Taxonomy" id="292717"/>
    <lineage>
        <taxon>Eukaryota</taxon>
        <taxon>Fungi</taxon>
        <taxon>Dikarya</taxon>
        <taxon>Ascomycota</taxon>
        <taxon>Pezizomycotina</taxon>
        <taxon>Sordariomycetes</taxon>
        <taxon>Xylariomycetidae</taxon>
        <taxon>Xylariales</taxon>
        <taxon>Hypoxylaceae</taxon>
        <taxon>Daldinia</taxon>
    </lineage>
</organism>
<evidence type="ECO:0000259" key="1">
    <source>
        <dbReference type="SMART" id="SM01111"/>
    </source>
</evidence>
<protein>
    <recommendedName>
        <fullName evidence="1">Cyanovirin-N domain-containing protein</fullName>
    </recommendedName>
</protein>
<dbReference type="InterPro" id="IPR036673">
    <property type="entry name" value="Cyanovirin-N_sf"/>
</dbReference>
<dbReference type="Proteomes" id="UP001369815">
    <property type="component" value="Unassembled WGS sequence"/>
</dbReference>
<evidence type="ECO:0000313" key="2">
    <source>
        <dbReference type="EMBL" id="KAK6956651.1"/>
    </source>
</evidence>
<comment type="caution">
    <text evidence="2">The sequence shown here is derived from an EMBL/GenBank/DDBJ whole genome shotgun (WGS) entry which is preliminary data.</text>
</comment>
<accession>A0AAX6MWT3</accession>
<proteinExistence type="predicted"/>
<dbReference type="SMART" id="SM01111">
    <property type="entry name" value="CVNH"/>
    <property type="match status" value="1"/>
</dbReference>
<keyword evidence="3" id="KW-1185">Reference proteome</keyword>
<dbReference type="Gene3D" id="2.30.60.10">
    <property type="entry name" value="Cyanovirin-N"/>
    <property type="match status" value="1"/>
</dbReference>
<dbReference type="InterPro" id="IPR011058">
    <property type="entry name" value="Cyanovirin-N"/>
</dbReference>
<dbReference type="EMBL" id="JBANMG010000002">
    <property type="protein sequence ID" value="KAK6956651.1"/>
    <property type="molecule type" value="Genomic_DNA"/>
</dbReference>
<dbReference type="AlphaFoldDB" id="A0AAX6MWT3"/>
<gene>
    <name evidence="2" type="ORF">Daesc_001930</name>
</gene>
<dbReference type="SUPFAM" id="SSF51322">
    <property type="entry name" value="Cyanovirin-N"/>
    <property type="match status" value="1"/>
</dbReference>
<dbReference type="PANTHER" id="PTHR42076">
    <property type="entry name" value="CYANOVIRIN-N HOMOLOG"/>
    <property type="match status" value="1"/>
</dbReference>
<dbReference type="PANTHER" id="PTHR42076:SF1">
    <property type="entry name" value="CYANOVIRIN-N DOMAIN-CONTAINING PROTEIN"/>
    <property type="match status" value="1"/>
</dbReference>
<reference evidence="2 3" key="1">
    <citation type="journal article" date="2024" name="Front Chem Biol">
        <title>Unveiling the potential of Daldinia eschscholtzii MFLUCC 19-0629 through bioactivity and bioinformatics studies for enhanced sustainable agriculture production.</title>
        <authorList>
            <person name="Brooks S."/>
            <person name="Weaver J.A."/>
            <person name="Klomchit A."/>
            <person name="Alharthi S.A."/>
            <person name="Onlamun T."/>
            <person name="Nurani R."/>
            <person name="Vong T.K."/>
            <person name="Alberti F."/>
            <person name="Greco C."/>
        </authorList>
    </citation>
    <scope>NUCLEOTIDE SEQUENCE [LARGE SCALE GENOMIC DNA]</scope>
    <source>
        <strain evidence="2">MFLUCC 19-0629</strain>
    </source>
</reference>
<sequence>MSNFYVSSTDIRVDDNHILRARLRTEDGGEVDSEIDLNQFIGNNNGRFEWGGVNFSETAQNVSFSIEGGASVPVLRAELQNLDGEWVGADINLGERISNDNGRFQFI</sequence>
<dbReference type="Pfam" id="PF08881">
    <property type="entry name" value="CVNH"/>
    <property type="match status" value="1"/>
</dbReference>
<name>A0AAX6MWT3_9PEZI</name>
<feature type="domain" description="Cyanovirin-N" evidence="1">
    <location>
        <begin position="3"/>
        <end position="106"/>
    </location>
</feature>